<dbReference type="InterPro" id="IPR029063">
    <property type="entry name" value="SAM-dependent_MTases_sf"/>
</dbReference>
<name>A0ABN8SRB3_9CNID</name>
<reference evidence="1 2" key="1">
    <citation type="submission" date="2022-05" db="EMBL/GenBank/DDBJ databases">
        <authorList>
            <consortium name="Genoscope - CEA"/>
            <person name="William W."/>
        </authorList>
    </citation>
    <scope>NUCLEOTIDE SEQUENCE [LARGE SCALE GENOMIC DNA]</scope>
</reference>
<dbReference type="Gene3D" id="3.40.50.150">
    <property type="entry name" value="Vaccinia Virus protein VP39"/>
    <property type="match status" value="1"/>
</dbReference>
<organism evidence="1 2">
    <name type="scientific">Porites evermanni</name>
    <dbReference type="NCBI Taxonomy" id="104178"/>
    <lineage>
        <taxon>Eukaryota</taxon>
        <taxon>Metazoa</taxon>
        <taxon>Cnidaria</taxon>
        <taxon>Anthozoa</taxon>
        <taxon>Hexacorallia</taxon>
        <taxon>Scleractinia</taxon>
        <taxon>Fungiina</taxon>
        <taxon>Poritidae</taxon>
        <taxon>Porites</taxon>
    </lineage>
</organism>
<keyword evidence="2" id="KW-1185">Reference proteome</keyword>
<proteinExistence type="predicted"/>
<sequence length="149" mass="17168">MQSIYFLDIEESLSHCIENELNASGNLFIMVEGPDLSFWVQYKEGLPDRYGKPGDSFKTVEVEKIFKIIGEAGWRYDVHNLEYKRDVTDVFDAESTEGNLLLDFLTHIKNFCETADEQVVEEKLALIKDLSTGADYILETRWNLFSLSI</sequence>
<accession>A0ABN8SRB3</accession>
<dbReference type="Proteomes" id="UP001159427">
    <property type="component" value="Unassembled WGS sequence"/>
</dbReference>
<dbReference type="SUPFAM" id="SSF53335">
    <property type="entry name" value="S-adenosyl-L-methionine-dependent methyltransferases"/>
    <property type="match status" value="1"/>
</dbReference>
<evidence type="ECO:0000313" key="2">
    <source>
        <dbReference type="Proteomes" id="UP001159427"/>
    </source>
</evidence>
<feature type="non-terminal residue" evidence="1">
    <location>
        <position position="149"/>
    </location>
</feature>
<protein>
    <submittedName>
        <fullName evidence="1">Uncharacterized protein</fullName>
    </submittedName>
</protein>
<comment type="caution">
    <text evidence="1">The sequence shown here is derived from an EMBL/GenBank/DDBJ whole genome shotgun (WGS) entry which is preliminary data.</text>
</comment>
<dbReference type="EMBL" id="CALNXI010003408">
    <property type="protein sequence ID" value="CAH3193176.1"/>
    <property type="molecule type" value="Genomic_DNA"/>
</dbReference>
<gene>
    <name evidence="1" type="ORF">PEVE_00025348</name>
</gene>
<evidence type="ECO:0000313" key="1">
    <source>
        <dbReference type="EMBL" id="CAH3193176.1"/>
    </source>
</evidence>